<organism evidence="4 5">
    <name type="scientific">Cohnella thailandensis</name>
    <dbReference type="NCBI Taxonomy" id="557557"/>
    <lineage>
        <taxon>Bacteria</taxon>
        <taxon>Bacillati</taxon>
        <taxon>Bacillota</taxon>
        <taxon>Bacilli</taxon>
        <taxon>Bacillales</taxon>
        <taxon>Paenibacillaceae</taxon>
        <taxon>Cohnella</taxon>
    </lineage>
</organism>
<dbReference type="SUPFAM" id="SSF53850">
    <property type="entry name" value="Periplasmic binding protein-like II"/>
    <property type="match status" value="1"/>
</dbReference>
<evidence type="ECO:0000313" key="4">
    <source>
        <dbReference type="EMBL" id="MBB6637186.1"/>
    </source>
</evidence>
<feature type="chain" id="PRO_5032289807" evidence="3">
    <location>
        <begin position="27"/>
        <end position="577"/>
    </location>
</feature>
<gene>
    <name evidence="4" type="ORF">H7B67_23925</name>
</gene>
<comment type="caution">
    <text evidence="4">The sequence shown here is derived from an EMBL/GenBank/DDBJ whole genome shotgun (WGS) entry which is preliminary data.</text>
</comment>
<dbReference type="PROSITE" id="PS51257">
    <property type="entry name" value="PROKAR_LIPOPROTEIN"/>
    <property type="match status" value="1"/>
</dbReference>
<evidence type="ECO:0000256" key="3">
    <source>
        <dbReference type="SAM" id="SignalP"/>
    </source>
</evidence>
<feature type="region of interest" description="Disordered" evidence="2">
    <location>
        <begin position="26"/>
        <end position="61"/>
    </location>
</feature>
<dbReference type="EMBL" id="JACJVQ010000020">
    <property type="protein sequence ID" value="MBB6637186.1"/>
    <property type="molecule type" value="Genomic_DNA"/>
</dbReference>
<dbReference type="PANTHER" id="PTHR43649">
    <property type="entry name" value="ARABINOSE-BINDING PROTEIN-RELATED"/>
    <property type="match status" value="1"/>
</dbReference>
<sequence>MNQKLHSKAVLALLASIIIVSGCSNSDNNDNAGNSGNTGTATENASPEASGSVDAENASPLGKYETPISLTVGRDVGANDKFPEGDSVASNVWTRIYKEELGIDVKVAWSALTGEQYDQKMKLNIASGDLPDLMAVTTQQLAQLVENDQIADLTDVFNKYSSELNKKVYQDDGGIALKSATFNGKLMALPQQGSALDTSNVLWIRQDWLDKLGLQPPQTMEDVKKIAEAFTKQDPDGNGKADTFGLGITKTMWNGSPSLEGFFNGYHSYPTIWVKDATGNLGYGAVQPQSKQALADLQAMYQAGWIDVEFGVKDANQVNQDINANKIGMYYGKMYSPFTFMDTASKNPDIQWQSYPLPSVDSTPASTQQDFPVQYYYVVKKGYANPEALIKIFNLQLEVSYGSNADLIKRIQDQLYSHADDQQITSTQVVSAPIVKGGLPTQNLNQYLNINKAIADKDESVLSNEVEKTNYKYVLDYEQTKNPSSYGTWAVVGPKGPFKVLNDYLNNKQFVLTEFVGAATPTMVTKKSTLDKLVLEEFTKIITGAKSADEFDKFVQNWNKLGGEQITKEVNEANASR</sequence>
<proteinExistence type="predicted"/>
<name>A0A841T2V0_9BACL</name>
<dbReference type="Gene3D" id="3.40.190.10">
    <property type="entry name" value="Periplasmic binding protein-like II"/>
    <property type="match status" value="2"/>
</dbReference>
<evidence type="ECO:0000256" key="1">
    <source>
        <dbReference type="ARBA" id="ARBA00022729"/>
    </source>
</evidence>
<dbReference type="InterPro" id="IPR050490">
    <property type="entry name" value="Bact_solute-bd_prot1"/>
</dbReference>
<dbReference type="AlphaFoldDB" id="A0A841T2V0"/>
<reference evidence="4 5" key="1">
    <citation type="submission" date="2020-08" db="EMBL/GenBank/DDBJ databases">
        <title>Cohnella phylogeny.</title>
        <authorList>
            <person name="Dunlap C."/>
        </authorList>
    </citation>
    <scope>NUCLEOTIDE SEQUENCE [LARGE SCALE GENOMIC DNA]</scope>
    <source>
        <strain evidence="4 5">DSM 25241</strain>
    </source>
</reference>
<dbReference type="RefSeq" id="WP_185122395.1">
    <property type="nucleotide sequence ID" value="NZ_JACJVQ010000020.1"/>
</dbReference>
<protein>
    <submittedName>
        <fullName evidence="4">Extracellular solute-binding protein</fullName>
    </submittedName>
</protein>
<keyword evidence="1 3" id="KW-0732">Signal</keyword>
<dbReference type="PANTHER" id="PTHR43649:SF33">
    <property type="entry name" value="POLYGALACTURONAN_RHAMNOGALACTURONAN-BINDING PROTEIN YTCQ"/>
    <property type="match status" value="1"/>
</dbReference>
<dbReference type="Proteomes" id="UP000535838">
    <property type="component" value="Unassembled WGS sequence"/>
</dbReference>
<feature type="compositionally biased region" description="Low complexity" evidence="2">
    <location>
        <begin position="26"/>
        <end position="45"/>
    </location>
</feature>
<accession>A0A841T2V0</accession>
<evidence type="ECO:0000313" key="5">
    <source>
        <dbReference type="Proteomes" id="UP000535838"/>
    </source>
</evidence>
<evidence type="ECO:0000256" key="2">
    <source>
        <dbReference type="SAM" id="MobiDB-lite"/>
    </source>
</evidence>
<dbReference type="CDD" id="cd13580">
    <property type="entry name" value="PBP2_AlgQ_like_1"/>
    <property type="match status" value="1"/>
</dbReference>
<keyword evidence="5" id="KW-1185">Reference proteome</keyword>
<feature type="signal peptide" evidence="3">
    <location>
        <begin position="1"/>
        <end position="26"/>
    </location>
</feature>